<dbReference type="GO" id="GO:0046872">
    <property type="term" value="F:metal ion binding"/>
    <property type="evidence" value="ECO:0007669"/>
    <property type="project" value="UniProtKB-KW"/>
</dbReference>
<evidence type="ECO:0000256" key="3">
    <source>
        <dbReference type="ARBA" id="ARBA00022723"/>
    </source>
</evidence>
<dbReference type="PANTHER" id="PTHR36438:SF1">
    <property type="entry name" value="IRON-SULFUR CLUSTER REPAIR PROTEIN YTFE"/>
    <property type="match status" value="1"/>
</dbReference>
<evidence type="ECO:0000256" key="4">
    <source>
        <dbReference type="ARBA" id="ARBA00023004"/>
    </source>
</evidence>
<dbReference type="EMBL" id="JAEQBW010000002">
    <property type="protein sequence ID" value="MBK6264945.1"/>
    <property type="molecule type" value="Genomic_DNA"/>
</dbReference>
<evidence type="ECO:0000313" key="6">
    <source>
        <dbReference type="EMBL" id="MBK6264945.1"/>
    </source>
</evidence>
<dbReference type="InterPro" id="IPR019903">
    <property type="entry name" value="RIC_family"/>
</dbReference>
<reference evidence="6" key="1">
    <citation type="submission" date="2021-01" db="EMBL/GenBank/DDBJ databases">
        <title>Marivirga aurantiaca sp. nov., isolated from intertidal surface sediments.</title>
        <authorList>
            <person name="Zhang M."/>
        </authorList>
    </citation>
    <scope>NUCLEOTIDE SEQUENCE</scope>
    <source>
        <strain evidence="6">S37H4</strain>
    </source>
</reference>
<dbReference type="RefSeq" id="WP_201430608.1">
    <property type="nucleotide sequence ID" value="NZ_JAEQBW010000002.1"/>
</dbReference>
<evidence type="ECO:0000256" key="2">
    <source>
        <dbReference type="ARBA" id="ARBA00022490"/>
    </source>
</evidence>
<accession>A0A934WY26</accession>
<feature type="domain" description="Hemerythrin-like" evidence="5">
    <location>
        <begin position="84"/>
        <end position="232"/>
    </location>
</feature>
<keyword evidence="3" id="KW-0479">Metal-binding</keyword>
<comment type="caution">
    <text evidence="6">The sequence shown here is derived from an EMBL/GenBank/DDBJ whole genome shotgun (WGS) entry which is preliminary data.</text>
</comment>
<dbReference type="Gene3D" id="1.20.120.520">
    <property type="entry name" value="nmb1532 protein domain like"/>
    <property type="match status" value="1"/>
</dbReference>
<proteinExistence type="predicted"/>
<keyword evidence="7" id="KW-1185">Reference proteome</keyword>
<dbReference type="Pfam" id="PF04405">
    <property type="entry name" value="ScdA_N"/>
    <property type="match status" value="1"/>
</dbReference>
<sequence>MNTIKEQTIGELVAKDYRAATVFEAFGIDFCCKGNRSIEEACDKKKINSAEVKSALDKIFAVKKEGDIDFKSWPMDLLADYIEKKHHRYVQERIPLLSQYLDKLCKVHGDSHPELFKIRDEFKESATELTAHMGKEEDILFPYIRQMVNFEMAGTAIDPPYFGTVKNPISMMMDEHEAEGDRFERIVELTSGYTPPTDACNTYRVTYQLLEEFEKDLHKHIHLENNILFPAAIEIEANET</sequence>
<dbReference type="AlphaFoldDB" id="A0A934WY26"/>
<dbReference type="Pfam" id="PF01814">
    <property type="entry name" value="Hemerythrin"/>
    <property type="match status" value="1"/>
</dbReference>
<name>A0A934WY26_9BACT</name>
<dbReference type="GO" id="GO:0005737">
    <property type="term" value="C:cytoplasm"/>
    <property type="evidence" value="ECO:0007669"/>
    <property type="project" value="UniProtKB-SubCell"/>
</dbReference>
<dbReference type="InterPro" id="IPR012312">
    <property type="entry name" value="Hemerythrin-like"/>
</dbReference>
<organism evidence="6 7">
    <name type="scientific">Marivirga aurantiaca</name>
    <dbReference type="NCBI Taxonomy" id="2802615"/>
    <lineage>
        <taxon>Bacteria</taxon>
        <taxon>Pseudomonadati</taxon>
        <taxon>Bacteroidota</taxon>
        <taxon>Cytophagia</taxon>
        <taxon>Cytophagales</taxon>
        <taxon>Marivirgaceae</taxon>
        <taxon>Marivirga</taxon>
    </lineage>
</organism>
<comment type="subcellular location">
    <subcellularLocation>
        <location evidence="1">Cytoplasm</location>
    </subcellularLocation>
</comment>
<evidence type="ECO:0000259" key="5">
    <source>
        <dbReference type="Pfam" id="PF01814"/>
    </source>
</evidence>
<keyword evidence="2" id="KW-0963">Cytoplasm</keyword>
<dbReference type="PANTHER" id="PTHR36438">
    <property type="entry name" value="IRON-SULFUR CLUSTER REPAIR PROTEIN YTFE"/>
    <property type="match status" value="1"/>
</dbReference>
<dbReference type="Proteomes" id="UP000611723">
    <property type="component" value="Unassembled WGS sequence"/>
</dbReference>
<protein>
    <submittedName>
        <fullName evidence="6">Iron-sulfur cluster repair di-iron protein</fullName>
    </submittedName>
</protein>
<keyword evidence="4" id="KW-0408">Iron</keyword>
<gene>
    <name evidence="6" type="primary">ric</name>
    <name evidence="6" type="ORF">JKA74_07845</name>
</gene>
<dbReference type="NCBIfam" id="TIGR03652">
    <property type="entry name" value="FeS_repair_RIC"/>
    <property type="match status" value="1"/>
</dbReference>
<evidence type="ECO:0000256" key="1">
    <source>
        <dbReference type="ARBA" id="ARBA00004496"/>
    </source>
</evidence>
<evidence type="ECO:0000313" key="7">
    <source>
        <dbReference type="Proteomes" id="UP000611723"/>
    </source>
</evidence>